<dbReference type="Proteomes" id="UP001151699">
    <property type="component" value="Chromosome B"/>
</dbReference>
<protein>
    <submittedName>
        <fullName evidence="5">Desumoylating isopeptidase 1</fullName>
    </submittedName>
</protein>
<dbReference type="EMBL" id="WJQU01000002">
    <property type="protein sequence ID" value="KAJ6643949.1"/>
    <property type="molecule type" value="Genomic_DNA"/>
</dbReference>
<gene>
    <name evidence="5" type="primary">desi1</name>
    <name evidence="5" type="ORF">Bhyg_08914</name>
</gene>
<organism evidence="5 6">
    <name type="scientific">Pseudolycoriella hygida</name>
    <dbReference type="NCBI Taxonomy" id="35572"/>
    <lineage>
        <taxon>Eukaryota</taxon>
        <taxon>Metazoa</taxon>
        <taxon>Ecdysozoa</taxon>
        <taxon>Arthropoda</taxon>
        <taxon>Hexapoda</taxon>
        <taxon>Insecta</taxon>
        <taxon>Pterygota</taxon>
        <taxon>Neoptera</taxon>
        <taxon>Endopterygota</taxon>
        <taxon>Diptera</taxon>
        <taxon>Nematocera</taxon>
        <taxon>Sciaroidea</taxon>
        <taxon>Sciaridae</taxon>
        <taxon>Pseudolycoriella</taxon>
    </lineage>
</organism>
<dbReference type="AlphaFoldDB" id="A0A9Q0S3Z9"/>
<dbReference type="GO" id="GO:0006508">
    <property type="term" value="P:proteolysis"/>
    <property type="evidence" value="ECO:0007669"/>
    <property type="project" value="UniProtKB-KW"/>
</dbReference>
<dbReference type="PANTHER" id="PTHR12378">
    <property type="entry name" value="DESUMOYLATING ISOPEPTIDASE"/>
    <property type="match status" value="1"/>
</dbReference>
<dbReference type="Pfam" id="PF05903">
    <property type="entry name" value="Peptidase_C97"/>
    <property type="match status" value="1"/>
</dbReference>
<evidence type="ECO:0000259" key="4">
    <source>
        <dbReference type="PROSITE" id="PS51858"/>
    </source>
</evidence>
<evidence type="ECO:0000256" key="1">
    <source>
        <dbReference type="ARBA" id="ARBA00008140"/>
    </source>
</evidence>
<dbReference type="Gene3D" id="3.90.1720.30">
    <property type="entry name" value="PPPDE domains"/>
    <property type="match status" value="1"/>
</dbReference>
<dbReference type="GO" id="GO:0070646">
    <property type="term" value="P:protein modification by small protein removal"/>
    <property type="evidence" value="ECO:0007669"/>
    <property type="project" value="TreeGrafter"/>
</dbReference>
<evidence type="ECO:0000313" key="6">
    <source>
        <dbReference type="Proteomes" id="UP001151699"/>
    </source>
</evidence>
<comment type="caution">
    <text evidence="5">The sequence shown here is derived from an EMBL/GenBank/DDBJ whole genome shotgun (WGS) entry which is preliminary data.</text>
</comment>
<dbReference type="InterPro" id="IPR042266">
    <property type="entry name" value="PPPDE_sf"/>
</dbReference>
<evidence type="ECO:0000313" key="5">
    <source>
        <dbReference type="EMBL" id="KAJ6643949.1"/>
    </source>
</evidence>
<evidence type="ECO:0000256" key="2">
    <source>
        <dbReference type="ARBA" id="ARBA00022670"/>
    </source>
</evidence>
<dbReference type="PROSITE" id="PS51858">
    <property type="entry name" value="PPPDE"/>
    <property type="match status" value="1"/>
</dbReference>
<dbReference type="GO" id="GO:0008233">
    <property type="term" value="F:peptidase activity"/>
    <property type="evidence" value="ECO:0007669"/>
    <property type="project" value="UniProtKB-KW"/>
</dbReference>
<feature type="domain" description="PPPDE" evidence="4">
    <location>
        <begin position="1"/>
        <end position="76"/>
    </location>
</feature>
<dbReference type="InterPro" id="IPR008580">
    <property type="entry name" value="PPPDE_dom"/>
</dbReference>
<keyword evidence="2" id="KW-0645">Protease</keyword>
<feature type="non-terminal residue" evidence="5">
    <location>
        <position position="97"/>
    </location>
</feature>
<comment type="similarity">
    <text evidence="1">Belongs to the DeSI family.</text>
</comment>
<accession>A0A9Q0S3Z9</accession>
<proteinExistence type="inferred from homology"/>
<sequence length="97" mass="10902">GNSFTGRPKKIEYMGQTSCSYDQLLNYVKTLSNNQFKASSYDVYTNNCIDFCKVLLTFLCNGVIPEYIQIAPRLGQRTAIGRFLKPLFASCSAVKRA</sequence>
<keyword evidence="6" id="KW-1185">Reference proteome</keyword>
<reference evidence="5" key="1">
    <citation type="submission" date="2022-07" db="EMBL/GenBank/DDBJ databases">
        <authorList>
            <person name="Trinca V."/>
            <person name="Uliana J.V.C."/>
            <person name="Torres T.T."/>
            <person name="Ward R.J."/>
            <person name="Monesi N."/>
        </authorList>
    </citation>
    <scope>NUCLEOTIDE SEQUENCE</scope>
    <source>
        <strain evidence="5">HSMRA1968</strain>
        <tissue evidence="5">Whole embryos</tissue>
    </source>
</reference>
<name>A0A9Q0S3Z9_9DIPT</name>
<evidence type="ECO:0000256" key="3">
    <source>
        <dbReference type="ARBA" id="ARBA00022801"/>
    </source>
</evidence>
<keyword evidence="3" id="KW-0378">Hydrolase</keyword>